<evidence type="ECO:0000256" key="1">
    <source>
        <dbReference type="ARBA" id="ARBA00022723"/>
    </source>
</evidence>
<dbReference type="InterPro" id="IPR021896">
    <property type="entry name" value="THAP9-like_HTH"/>
</dbReference>
<dbReference type="Proteomes" id="UP001151699">
    <property type="component" value="Chromosome B"/>
</dbReference>
<feature type="signal peptide" evidence="6">
    <location>
        <begin position="1"/>
        <end position="16"/>
    </location>
</feature>
<evidence type="ECO:0000256" key="5">
    <source>
        <dbReference type="PROSITE-ProRule" id="PRU00309"/>
    </source>
</evidence>
<evidence type="ECO:0000313" key="9">
    <source>
        <dbReference type="Proteomes" id="UP001151699"/>
    </source>
</evidence>
<dbReference type="InterPro" id="IPR006612">
    <property type="entry name" value="THAP_Znf"/>
</dbReference>
<evidence type="ECO:0000259" key="7">
    <source>
        <dbReference type="PROSITE" id="PS50950"/>
    </source>
</evidence>
<feature type="domain" description="THAP-type" evidence="7">
    <location>
        <begin position="22"/>
        <end position="94"/>
    </location>
</feature>
<keyword evidence="6" id="KW-0732">Signal</keyword>
<evidence type="ECO:0000313" key="8">
    <source>
        <dbReference type="EMBL" id="KAJ6644117.1"/>
    </source>
</evidence>
<dbReference type="Pfam" id="PF12017">
    <property type="entry name" value="Tnp_P_element"/>
    <property type="match status" value="1"/>
</dbReference>
<evidence type="ECO:0000256" key="4">
    <source>
        <dbReference type="ARBA" id="ARBA00023125"/>
    </source>
</evidence>
<dbReference type="SUPFAM" id="SSF57716">
    <property type="entry name" value="Glucocorticoid receptor-like (DNA-binding domain)"/>
    <property type="match status" value="1"/>
</dbReference>
<dbReference type="EMBL" id="WJQU01000002">
    <property type="protein sequence ID" value="KAJ6644117.1"/>
    <property type="molecule type" value="Genomic_DNA"/>
</dbReference>
<dbReference type="Pfam" id="PF05485">
    <property type="entry name" value="THAP"/>
    <property type="match status" value="1"/>
</dbReference>
<evidence type="ECO:0000256" key="3">
    <source>
        <dbReference type="ARBA" id="ARBA00022833"/>
    </source>
</evidence>
<name>A0A9Q0N6H9_9DIPT</name>
<keyword evidence="3" id="KW-0862">Zinc</keyword>
<dbReference type="GO" id="GO:0008270">
    <property type="term" value="F:zinc ion binding"/>
    <property type="evidence" value="ECO:0007669"/>
    <property type="project" value="UniProtKB-KW"/>
</dbReference>
<keyword evidence="1" id="KW-0479">Metal-binding</keyword>
<dbReference type="GO" id="GO:0003677">
    <property type="term" value="F:DNA binding"/>
    <property type="evidence" value="ECO:0007669"/>
    <property type="project" value="UniProtKB-UniRule"/>
</dbReference>
<accession>A0A9Q0N6H9</accession>
<sequence>FVVVILYVICLKKCSSYRNGTTPKCVVRNCSPLKGAKFHRIPSSIHARKVWLDLLNLPEKTKGRICSKHFAPSDFQIKRGGEIWLKLNAYPKPVLYELDHFGNELEVEDMEVDHHEPNSCPKTYSSLIRKFSLTLHYYSPAAYRFVRDTFNKCLPHTQTIASWYKVVDGTPGFTNESLVALTELQ</sequence>
<dbReference type="Gene3D" id="6.20.210.20">
    <property type="entry name" value="THAP domain"/>
    <property type="match status" value="1"/>
</dbReference>
<gene>
    <name evidence="8" type="ORF">Bhyg_09083</name>
</gene>
<feature type="non-terminal residue" evidence="8">
    <location>
        <position position="185"/>
    </location>
</feature>
<evidence type="ECO:0000256" key="2">
    <source>
        <dbReference type="ARBA" id="ARBA00022771"/>
    </source>
</evidence>
<evidence type="ECO:0000256" key="6">
    <source>
        <dbReference type="SAM" id="SignalP"/>
    </source>
</evidence>
<keyword evidence="4 5" id="KW-0238">DNA-binding</keyword>
<dbReference type="PROSITE" id="PS50950">
    <property type="entry name" value="ZF_THAP"/>
    <property type="match status" value="1"/>
</dbReference>
<dbReference type="AlphaFoldDB" id="A0A9Q0N6H9"/>
<keyword evidence="9" id="KW-1185">Reference proteome</keyword>
<proteinExistence type="predicted"/>
<dbReference type="SMART" id="SM00980">
    <property type="entry name" value="THAP"/>
    <property type="match status" value="1"/>
</dbReference>
<feature type="chain" id="PRO_5040433571" description="THAP-type domain-containing protein" evidence="6">
    <location>
        <begin position="17"/>
        <end position="185"/>
    </location>
</feature>
<reference evidence="8" key="1">
    <citation type="submission" date="2022-07" db="EMBL/GenBank/DDBJ databases">
        <authorList>
            <person name="Trinca V."/>
            <person name="Uliana J.V.C."/>
            <person name="Torres T.T."/>
            <person name="Ward R.J."/>
            <person name="Monesi N."/>
        </authorList>
    </citation>
    <scope>NUCLEOTIDE SEQUENCE</scope>
    <source>
        <strain evidence="8">HSMRA1968</strain>
        <tissue evidence="8">Whole embryos</tissue>
    </source>
</reference>
<keyword evidence="2 5" id="KW-0863">Zinc-finger</keyword>
<comment type="caution">
    <text evidence="8">The sequence shown here is derived from an EMBL/GenBank/DDBJ whole genome shotgun (WGS) entry which is preliminary data.</text>
</comment>
<dbReference type="InterPro" id="IPR038441">
    <property type="entry name" value="THAP_Znf_sf"/>
</dbReference>
<organism evidence="8 9">
    <name type="scientific">Pseudolycoriella hygida</name>
    <dbReference type="NCBI Taxonomy" id="35572"/>
    <lineage>
        <taxon>Eukaryota</taxon>
        <taxon>Metazoa</taxon>
        <taxon>Ecdysozoa</taxon>
        <taxon>Arthropoda</taxon>
        <taxon>Hexapoda</taxon>
        <taxon>Insecta</taxon>
        <taxon>Pterygota</taxon>
        <taxon>Neoptera</taxon>
        <taxon>Endopterygota</taxon>
        <taxon>Diptera</taxon>
        <taxon>Nematocera</taxon>
        <taxon>Sciaroidea</taxon>
        <taxon>Sciaridae</taxon>
        <taxon>Pseudolycoriella</taxon>
    </lineage>
</organism>
<dbReference type="OrthoDB" id="10070386at2759"/>
<protein>
    <recommendedName>
        <fullName evidence="7">THAP-type domain-containing protein</fullName>
    </recommendedName>
</protein>